<keyword evidence="3" id="KW-1185">Reference proteome</keyword>
<gene>
    <name evidence="2" type="ORF">VKT23_005114</name>
</gene>
<protein>
    <submittedName>
        <fullName evidence="2">Uncharacterized protein</fullName>
    </submittedName>
</protein>
<feature type="compositionally biased region" description="Basic and acidic residues" evidence="1">
    <location>
        <begin position="289"/>
        <end position="311"/>
    </location>
</feature>
<comment type="caution">
    <text evidence="2">The sequence shown here is derived from an EMBL/GenBank/DDBJ whole genome shotgun (WGS) entry which is preliminary data.</text>
</comment>
<organism evidence="2 3">
    <name type="scientific">Marasmiellus scandens</name>
    <dbReference type="NCBI Taxonomy" id="2682957"/>
    <lineage>
        <taxon>Eukaryota</taxon>
        <taxon>Fungi</taxon>
        <taxon>Dikarya</taxon>
        <taxon>Basidiomycota</taxon>
        <taxon>Agaricomycotina</taxon>
        <taxon>Agaricomycetes</taxon>
        <taxon>Agaricomycetidae</taxon>
        <taxon>Agaricales</taxon>
        <taxon>Marasmiineae</taxon>
        <taxon>Omphalotaceae</taxon>
        <taxon>Marasmiellus</taxon>
    </lineage>
</organism>
<sequence length="365" mass="40666">MSASKILALIVVFVLIFFSVLFVLCRIAVCTSVFTEDSTQNTIKVISQLYDILTAKETNPSLKKSQVRELRRPGANRPMSSSRIQDCRCSWCIFHSRRSSNHQSRVLADFLSVSSFCPQPVFPSTPLRASLHPQADPDSETQPISCTSRSLTLEQILANPEIAIRRINRLSSSGRLNRRFGRKRVSNKASTRSIHISNSRSSNLDGGFLSECMLISPLTFSEEPNFDHADSVSQQEERIKQEWILNSMEPVSVPYDGGYKMGVQRSAFLRMSTCSGKSSGTTTSTADPTVEKADESLTERQQNEQDDADRKVLKKLENERVRKTRKKLFAKNLGVGKENAAPIVVPVPIPGPFLSSAAFWTNSMA</sequence>
<reference evidence="2 3" key="1">
    <citation type="submission" date="2024-01" db="EMBL/GenBank/DDBJ databases">
        <title>A draft genome for the cacao thread blight pathogen Marasmiellus scandens.</title>
        <authorList>
            <person name="Baruah I.K."/>
            <person name="Leung J."/>
            <person name="Bukari Y."/>
            <person name="Amoako-Attah I."/>
            <person name="Meinhardt L.W."/>
            <person name="Bailey B.A."/>
            <person name="Cohen S.P."/>
        </authorList>
    </citation>
    <scope>NUCLEOTIDE SEQUENCE [LARGE SCALE GENOMIC DNA]</scope>
    <source>
        <strain evidence="2 3">GH-19</strain>
    </source>
</reference>
<dbReference type="Proteomes" id="UP001498398">
    <property type="component" value="Unassembled WGS sequence"/>
</dbReference>
<name>A0ABR1JT11_9AGAR</name>
<evidence type="ECO:0000256" key="1">
    <source>
        <dbReference type="SAM" id="MobiDB-lite"/>
    </source>
</evidence>
<feature type="compositionally biased region" description="Low complexity" evidence="1">
    <location>
        <begin position="274"/>
        <end position="285"/>
    </location>
</feature>
<feature type="region of interest" description="Disordered" evidence="1">
    <location>
        <begin position="274"/>
        <end position="311"/>
    </location>
</feature>
<accession>A0ABR1JT11</accession>
<proteinExistence type="predicted"/>
<dbReference type="EMBL" id="JBANRG010000005">
    <property type="protein sequence ID" value="KAK7466391.1"/>
    <property type="molecule type" value="Genomic_DNA"/>
</dbReference>
<evidence type="ECO:0000313" key="3">
    <source>
        <dbReference type="Proteomes" id="UP001498398"/>
    </source>
</evidence>
<evidence type="ECO:0000313" key="2">
    <source>
        <dbReference type="EMBL" id="KAK7466391.1"/>
    </source>
</evidence>